<dbReference type="EMBL" id="ASHM01013145">
    <property type="protein sequence ID" value="PNX95116.1"/>
    <property type="molecule type" value="Genomic_DNA"/>
</dbReference>
<gene>
    <name evidence="2" type="ORF">L195_g018299</name>
</gene>
<evidence type="ECO:0000259" key="1">
    <source>
        <dbReference type="Pfam" id="PF13976"/>
    </source>
</evidence>
<evidence type="ECO:0000313" key="2">
    <source>
        <dbReference type="EMBL" id="PNX95116.1"/>
    </source>
</evidence>
<dbReference type="SUPFAM" id="SSF57756">
    <property type="entry name" value="Retrovirus zinc finger-like domains"/>
    <property type="match status" value="1"/>
</dbReference>
<comment type="caution">
    <text evidence="2">The sequence shown here is derived from an EMBL/GenBank/DDBJ whole genome shotgun (WGS) entry which is preliminary data.</text>
</comment>
<sequence length="297" mass="32382">MEPDELKAVKAYLDHREEQRLVQFFMALRDEFEALHGEIHTSPFVCAAPFNKGKPQGRVGVGIDECAFCKQKGHWKSNCPQLMKAGRNNFKAPSSNVAAATSSIVAPPSVNSGIGSAYPSETNSHVFDLAEQFQKFLATQPHAMFASSIKGLNPSSLSDISSSIWILDYGASHHMSYDHKSFVSLNPKSSMSVLTADGTHMPISRHWDQQSGRKIGTGRRQGGLYILDELRVPDTAASVSPSTVHLSSFRLNSSSSSFYLWHFRLGHVSASRLKCLASTGALGKLQTSDISDCCGCK</sequence>
<dbReference type="Proteomes" id="UP000236291">
    <property type="component" value="Unassembled WGS sequence"/>
</dbReference>
<reference evidence="2 3" key="1">
    <citation type="journal article" date="2014" name="Am. J. Bot.">
        <title>Genome assembly and annotation for red clover (Trifolium pratense; Fabaceae).</title>
        <authorList>
            <person name="Istvanek J."/>
            <person name="Jaros M."/>
            <person name="Krenek A."/>
            <person name="Repkova J."/>
        </authorList>
    </citation>
    <scope>NUCLEOTIDE SEQUENCE [LARGE SCALE GENOMIC DNA]</scope>
    <source>
        <strain evidence="3">cv. Tatra</strain>
        <tissue evidence="2">Young leaves</tissue>
    </source>
</reference>
<feature type="non-terminal residue" evidence="2">
    <location>
        <position position="297"/>
    </location>
</feature>
<protein>
    <submittedName>
        <fullName evidence="2">SPX domain-containing protein 1-like</fullName>
    </submittedName>
</protein>
<dbReference type="AlphaFoldDB" id="A0A2K3MWH7"/>
<proteinExistence type="predicted"/>
<dbReference type="GO" id="GO:0003676">
    <property type="term" value="F:nucleic acid binding"/>
    <property type="evidence" value="ECO:0007669"/>
    <property type="project" value="InterPro"/>
</dbReference>
<dbReference type="ExpressionAtlas" id="A0A2K3MWH7">
    <property type="expression patterns" value="baseline"/>
</dbReference>
<name>A0A2K3MWH7_TRIPR</name>
<dbReference type="Pfam" id="PF13976">
    <property type="entry name" value="gag_pre-integrs"/>
    <property type="match status" value="1"/>
</dbReference>
<dbReference type="Gene3D" id="4.10.60.10">
    <property type="entry name" value="Zinc finger, CCHC-type"/>
    <property type="match status" value="1"/>
</dbReference>
<dbReference type="GO" id="GO:0008270">
    <property type="term" value="F:zinc ion binding"/>
    <property type="evidence" value="ECO:0007669"/>
    <property type="project" value="InterPro"/>
</dbReference>
<organism evidence="2 3">
    <name type="scientific">Trifolium pratense</name>
    <name type="common">Red clover</name>
    <dbReference type="NCBI Taxonomy" id="57577"/>
    <lineage>
        <taxon>Eukaryota</taxon>
        <taxon>Viridiplantae</taxon>
        <taxon>Streptophyta</taxon>
        <taxon>Embryophyta</taxon>
        <taxon>Tracheophyta</taxon>
        <taxon>Spermatophyta</taxon>
        <taxon>Magnoliopsida</taxon>
        <taxon>eudicotyledons</taxon>
        <taxon>Gunneridae</taxon>
        <taxon>Pentapetalae</taxon>
        <taxon>rosids</taxon>
        <taxon>fabids</taxon>
        <taxon>Fabales</taxon>
        <taxon>Fabaceae</taxon>
        <taxon>Papilionoideae</taxon>
        <taxon>50 kb inversion clade</taxon>
        <taxon>NPAAA clade</taxon>
        <taxon>Hologalegina</taxon>
        <taxon>IRL clade</taxon>
        <taxon>Trifolieae</taxon>
        <taxon>Trifolium</taxon>
    </lineage>
</organism>
<reference evidence="2 3" key="2">
    <citation type="journal article" date="2017" name="Front. Plant Sci.">
        <title>Gene Classification and Mining of Molecular Markers Useful in Red Clover (Trifolium pratense) Breeding.</title>
        <authorList>
            <person name="Istvanek J."/>
            <person name="Dluhosova J."/>
            <person name="Dluhos P."/>
            <person name="Patkova L."/>
            <person name="Nedelnik J."/>
            <person name="Repkova J."/>
        </authorList>
    </citation>
    <scope>NUCLEOTIDE SEQUENCE [LARGE SCALE GENOMIC DNA]</scope>
    <source>
        <strain evidence="3">cv. Tatra</strain>
        <tissue evidence="2">Young leaves</tissue>
    </source>
</reference>
<dbReference type="InterPro" id="IPR025724">
    <property type="entry name" value="GAG-pre-integrase_dom"/>
</dbReference>
<evidence type="ECO:0000313" key="3">
    <source>
        <dbReference type="Proteomes" id="UP000236291"/>
    </source>
</evidence>
<feature type="domain" description="GAG-pre-integrase" evidence="1">
    <location>
        <begin position="224"/>
        <end position="296"/>
    </location>
</feature>
<accession>A0A2K3MWH7</accession>
<dbReference type="InterPro" id="IPR036875">
    <property type="entry name" value="Znf_CCHC_sf"/>
</dbReference>